<reference evidence="2" key="1">
    <citation type="submission" date="2020-06" db="EMBL/GenBank/DDBJ databases">
        <authorList>
            <person name="Li T."/>
            <person name="Hu X."/>
            <person name="Zhang T."/>
            <person name="Song X."/>
            <person name="Zhang H."/>
            <person name="Dai N."/>
            <person name="Sheng W."/>
            <person name="Hou X."/>
            <person name="Wei L."/>
        </authorList>
    </citation>
    <scope>NUCLEOTIDE SEQUENCE</scope>
    <source>
        <strain evidence="2">G02</strain>
        <tissue evidence="2">Leaf</tissue>
    </source>
</reference>
<accession>A0AAW2MD19</accession>
<evidence type="ECO:0000313" key="2">
    <source>
        <dbReference type="EMBL" id="KAL0329400.1"/>
    </source>
</evidence>
<keyword evidence="1" id="KW-0732">Signal</keyword>
<comment type="caution">
    <text evidence="2">The sequence shown here is derived from an EMBL/GenBank/DDBJ whole genome shotgun (WGS) entry which is preliminary data.</text>
</comment>
<protein>
    <recommendedName>
        <fullName evidence="3">Secreted protein</fullName>
    </recommendedName>
</protein>
<dbReference type="PROSITE" id="PS51257">
    <property type="entry name" value="PROKAR_LIPOPROTEIN"/>
    <property type="match status" value="1"/>
</dbReference>
<name>A0AAW2MD19_SESRA</name>
<evidence type="ECO:0008006" key="3">
    <source>
        <dbReference type="Google" id="ProtNLM"/>
    </source>
</evidence>
<dbReference type="AlphaFoldDB" id="A0AAW2MD19"/>
<gene>
    <name evidence="2" type="ORF">Sradi_4926700</name>
</gene>
<proteinExistence type="predicted"/>
<feature type="chain" id="PRO_5043318444" description="Secreted protein" evidence="1">
    <location>
        <begin position="22"/>
        <end position="67"/>
    </location>
</feature>
<feature type="signal peptide" evidence="1">
    <location>
        <begin position="1"/>
        <end position="21"/>
    </location>
</feature>
<organism evidence="2">
    <name type="scientific">Sesamum radiatum</name>
    <name type="common">Black benniseed</name>
    <dbReference type="NCBI Taxonomy" id="300843"/>
    <lineage>
        <taxon>Eukaryota</taxon>
        <taxon>Viridiplantae</taxon>
        <taxon>Streptophyta</taxon>
        <taxon>Embryophyta</taxon>
        <taxon>Tracheophyta</taxon>
        <taxon>Spermatophyta</taxon>
        <taxon>Magnoliopsida</taxon>
        <taxon>eudicotyledons</taxon>
        <taxon>Gunneridae</taxon>
        <taxon>Pentapetalae</taxon>
        <taxon>asterids</taxon>
        <taxon>lamiids</taxon>
        <taxon>Lamiales</taxon>
        <taxon>Pedaliaceae</taxon>
        <taxon>Sesamum</taxon>
    </lineage>
</organism>
<sequence length="67" mass="7885">MGKSPKILWPCLLGLGCELWATELEWKFGRLWVEEWRLEFCLHEIEGGGAQSYAPREHCLIDLRNRL</sequence>
<reference evidence="2" key="2">
    <citation type="journal article" date="2024" name="Plant">
        <title>Genomic evolution and insights into agronomic trait innovations of Sesamum species.</title>
        <authorList>
            <person name="Miao H."/>
            <person name="Wang L."/>
            <person name="Qu L."/>
            <person name="Liu H."/>
            <person name="Sun Y."/>
            <person name="Le M."/>
            <person name="Wang Q."/>
            <person name="Wei S."/>
            <person name="Zheng Y."/>
            <person name="Lin W."/>
            <person name="Duan Y."/>
            <person name="Cao H."/>
            <person name="Xiong S."/>
            <person name="Wang X."/>
            <person name="Wei L."/>
            <person name="Li C."/>
            <person name="Ma Q."/>
            <person name="Ju M."/>
            <person name="Zhao R."/>
            <person name="Li G."/>
            <person name="Mu C."/>
            <person name="Tian Q."/>
            <person name="Mei H."/>
            <person name="Zhang T."/>
            <person name="Gao T."/>
            <person name="Zhang H."/>
        </authorList>
    </citation>
    <scope>NUCLEOTIDE SEQUENCE</scope>
    <source>
        <strain evidence="2">G02</strain>
    </source>
</reference>
<evidence type="ECO:0000256" key="1">
    <source>
        <dbReference type="SAM" id="SignalP"/>
    </source>
</evidence>
<dbReference type="EMBL" id="JACGWJ010000022">
    <property type="protein sequence ID" value="KAL0329400.1"/>
    <property type="molecule type" value="Genomic_DNA"/>
</dbReference>